<dbReference type="SUPFAM" id="SSF140591">
    <property type="entry name" value="Type III secretion system domain"/>
    <property type="match status" value="1"/>
</dbReference>
<dbReference type="GO" id="GO:0009306">
    <property type="term" value="P:protein secretion"/>
    <property type="evidence" value="ECO:0007669"/>
    <property type="project" value="InterPro"/>
</dbReference>
<protein>
    <recommendedName>
        <fullName evidence="1">Hypersensitivity response secretion-like HrpJ domain-containing protein</fullName>
    </recommendedName>
</protein>
<dbReference type="RefSeq" id="WP_146145557.1">
    <property type="nucleotide sequence ID" value="NZ_LT598669.1"/>
</dbReference>
<dbReference type="EMBL" id="FLUB01000020">
    <property type="protein sequence ID" value="SBV68203.1"/>
    <property type="molecule type" value="Genomic_DNA"/>
</dbReference>
<dbReference type="InterPro" id="IPR010812">
    <property type="entry name" value="HrpJ-like"/>
</dbReference>
<dbReference type="EMBL" id="FLUA01000027">
    <property type="protein sequence ID" value="SBV63408.1"/>
    <property type="molecule type" value="Genomic_DNA"/>
</dbReference>
<feature type="domain" description="Hypersensitivity response secretion-like HrpJ" evidence="1">
    <location>
        <begin position="48"/>
        <end position="214"/>
    </location>
</feature>
<proteinExistence type="predicted"/>
<reference evidence="2" key="1">
    <citation type="submission" date="2016-04" db="EMBL/GenBank/DDBJ databases">
        <authorList>
            <person name="Evans L.H."/>
            <person name="Alamgir A."/>
            <person name="Owens N."/>
            <person name="Weber N.D."/>
            <person name="Virtaneva K."/>
            <person name="Barbian K."/>
            <person name="Babar A."/>
            <person name="Rosenke K."/>
        </authorList>
    </citation>
    <scope>NUCLEOTIDE SEQUENCE</scope>
    <source>
        <strain evidence="2">86-2</strain>
        <strain evidence="3">92-3</strain>
    </source>
</reference>
<name>A0A212IA47_9ENTR</name>
<gene>
    <name evidence="2" type="ORF">KL86CIT2_30051</name>
    <name evidence="3" type="ORF">KM92CIT3_80766</name>
</gene>
<organism evidence="2">
    <name type="scientific">uncultured Citrobacter sp</name>
    <dbReference type="NCBI Taxonomy" id="200446"/>
    <lineage>
        <taxon>Bacteria</taxon>
        <taxon>Pseudomonadati</taxon>
        <taxon>Pseudomonadota</taxon>
        <taxon>Gammaproteobacteria</taxon>
        <taxon>Enterobacterales</taxon>
        <taxon>Enterobacteriaceae</taxon>
        <taxon>Citrobacter</taxon>
        <taxon>environmental samples</taxon>
    </lineage>
</organism>
<dbReference type="Gene3D" id="1.10.150.630">
    <property type="match status" value="1"/>
</dbReference>
<dbReference type="Pfam" id="PF07201">
    <property type="entry name" value="HrpJ"/>
    <property type="match status" value="1"/>
</dbReference>
<dbReference type="AlphaFoldDB" id="A0A212IA47"/>
<dbReference type="InterPro" id="IPR003520">
    <property type="entry name" value="Invas_InvE"/>
</dbReference>
<dbReference type="PRINTS" id="PR01344">
    <property type="entry name" value="INVEPROTEIN"/>
</dbReference>
<evidence type="ECO:0000259" key="1">
    <source>
        <dbReference type="Pfam" id="PF07201"/>
    </source>
</evidence>
<accession>A0A212IA47</accession>
<dbReference type="GO" id="GO:0019867">
    <property type="term" value="C:outer membrane"/>
    <property type="evidence" value="ECO:0007669"/>
    <property type="project" value="InterPro"/>
</dbReference>
<evidence type="ECO:0000313" key="3">
    <source>
        <dbReference type="EMBL" id="SBV68203.1"/>
    </source>
</evidence>
<evidence type="ECO:0000313" key="2">
    <source>
        <dbReference type="EMBL" id="SBV63408.1"/>
    </source>
</evidence>
<sequence>MALESLPMARVRSAGGIGDLSTALVKMQDDAEMKVEKGSFSIAMTMADDMSALLSSFLQNNRAAKAKPSSPESIAEDCEASIKEKTPNCVVKINDFAKAGATTAKQLLNYLHQLFADPTEIALLLHAFILMKKKKKEDDELPDISSDILESALENLMKGPDRKKIKAGINSANTTKKFSLQLKQNEKSLRKAYEGFITQNLDPLEIYQMSIEKFGIENRYAVLDYYSQALHCDINSYDPSCSSLEFGTLLEANFRMNILRSADQMFMSKMNEGEYLPSTNEKDFRLLDFFFHIILQPDEAKNLTIELINNCMRYYAGSDKINFAQQIYSAIKPLPFAIFADDLADAEKIKMNVENTLAMIIDGFARFTHIGRTYG</sequence>